<keyword evidence="1" id="KW-1133">Transmembrane helix</keyword>
<reference evidence="2" key="1">
    <citation type="submission" date="2019-04" db="EMBL/GenBank/DDBJ databases">
        <title>Evolution of Biomass-Degrading Anaerobic Consortia Revealed by Metagenomics.</title>
        <authorList>
            <person name="Peng X."/>
        </authorList>
    </citation>
    <scope>NUCLEOTIDE SEQUENCE</scope>
    <source>
        <strain evidence="2">SIG14</strain>
    </source>
</reference>
<evidence type="ECO:0000313" key="3">
    <source>
        <dbReference type="Proteomes" id="UP000732619"/>
    </source>
</evidence>
<protein>
    <recommendedName>
        <fullName evidence="4">Transmembrane protein</fullName>
    </recommendedName>
</protein>
<sequence>MIKHTNTICDLRRKNRITDPMNFHNLRIDFKDCMVIFVVLTVLLLSILAVSAAPSPEMMSWV</sequence>
<keyword evidence="1" id="KW-0812">Transmembrane</keyword>
<dbReference type="Proteomes" id="UP000732619">
    <property type="component" value="Unassembled WGS sequence"/>
</dbReference>
<gene>
    <name evidence="2" type="ORF">E7Z75_05510</name>
</gene>
<dbReference type="AlphaFoldDB" id="A0A8T3VY08"/>
<evidence type="ECO:0008006" key="4">
    <source>
        <dbReference type="Google" id="ProtNLM"/>
    </source>
</evidence>
<accession>A0A8T3VY08</accession>
<proteinExistence type="predicted"/>
<dbReference type="EMBL" id="SUTG01000022">
    <property type="protein sequence ID" value="MBE6512579.1"/>
    <property type="molecule type" value="Genomic_DNA"/>
</dbReference>
<evidence type="ECO:0000256" key="1">
    <source>
        <dbReference type="SAM" id="Phobius"/>
    </source>
</evidence>
<feature type="transmembrane region" description="Helical" evidence="1">
    <location>
        <begin position="33"/>
        <end position="53"/>
    </location>
</feature>
<organism evidence="2 3">
    <name type="scientific">Methanobrevibacter olleyae</name>
    <dbReference type="NCBI Taxonomy" id="294671"/>
    <lineage>
        <taxon>Archaea</taxon>
        <taxon>Methanobacteriati</taxon>
        <taxon>Methanobacteriota</taxon>
        <taxon>Methanomada group</taxon>
        <taxon>Methanobacteria</taxon>
        <taxon>Methanobacteriales</taxon>
        <taxon>Methanobacteriaceae</taxon>
        <taxon>Methanobrevibacter</taxon>
    </lineage>
</organism>
<keyword evidence="1" id="KW-0472">Membrane</keyword>
<comment type="caution">
    <text evidence="2">The sequence shown here is derived from an EMBL/GenBank/DDBJ whole genome shotgun (WGS) entry which is preliminary data.</text>
</comment>
<name>A0A8T3VY08_METOL</name>
<evidence type="ECO:0000313" key="2">
    <source>
        <dbReference type="EMBL" id="MBE6512579.1"/>
    </source>
</evidence>